<feature type="domain" description="Response regulatory" evidence="10">
    <location>
        <begin position="15"/>
        <end position="131"/>
    </location>
</feature>
<keyword evidence="3 9" id="KW-0597">Phosphoprotein</keyword>
<dbReference type="SUPFAM" id="SSF52172">
    <property type="entry name" value="CheY-like"/>
    <property type="match status" value="1"/>
</dbReference>
<dbReference type="PANTHER" id="PTHR45526">
    <property type="entry name" value="TRANSCRIPTIONAL REGULATORY PROTEIN DPIA"/>
    <property type="match status" value="1"/>
</dbReference>
<name>A0A561E0Q7_9BACI</name>
<dbReference type="InterPro" id="IPR051271">
    <property type="entry name" value="2C-system_Tx_regulators"/>
</dbReference>
<dbReference type="GO" id="GO:0003700">
    <property type="term" value="F:DNA-binding transcription factor activity"/>
    <property type="evidence" value="ECO:0007669"/>
    <property type="project" value="InterPro"/>
</dbReference>
<dbReference type="PIRSF" id="PIRSF006171">
    <property type="entry name" value="RR_citrat_malat"/>
    <property type="match status" value="1"/>
</dbReference>
<dbReference type="Pfam" id="PF00072">
    <property type="entry name" value="Response_reg"/>
    <property type="match status" value="1"/>
</dbReference>
<keyword evidence="12" id="KW-1185">Reference proteome</keyword>
<comment type="caution">
    <text evidence="11">The sequence shown here is derived from an EMBL/GenBank/DDBJ whole genome shotgun (WGS) entry which is preliminary data.</text>
</comment>
<dbReference type="GO" id="GO:0000156">
    <property type="term" value="F:phosphorelay response regulator activity"/>
    <property type="evidence" value="ECO:0007669"/>
    <property type="project" value="TreeGrafter"/>
</dbReference>
<proteinExistence type="predicted"/>
<evidence type="ECO:0000256" key="5">
    <source>
        <dbReference type="ARBA" id="ARBA00023015"/>
    </source>
</evidence>
<dbReference type="PANTHER" id="PTHR45526:SF1">
    <property type="entry name" value="TRANSCRIPTIONAL REGULATORY PROTEIN DCUR-RELATED"/>
    <property type="match status" value="1"/>
</dbReference>
<dbReference type="InterPro" id="IPR036388">
    <property type="entry name" value="WH-like_DNA-bd_sf"/>
</dbReference>
<evidence type="ECO:0000259" key="10">
    <source>
        <dbReference type="PROSITE" id="PS50110"/>
    </source>
</evidence>
<dbReference type="SUPFAM" id="SSF46785">
    <property type="entry name" value="Winged helix' DNA-binding domain"/>
    <property type="match status" value="1"/>
</dbReference>
<evidence type="ECO:0000313" key="12">
    <source>
        <dbReference type="Proteomes" id="UP000319671"/>
    </source>
</evidence>
<evidence type="ECO:0000256" key="3">
    <source>
        <dbReference type="ARBA" id="ARBA00022553"/>
    </source>
</evidence>
<evidence type="ECO:0000256" key="6">
    <source>
        <dbReference type="ARBA" id="ARBA00023125"/>
    </source>
</evidence>
<dbReference type="GO" id="GO:0003677">
    <property type="term" value="F:DNA binding"/>
    <property type="evidence" value="ECO:0007669"/>
    <property type="project" value="UniProtKB-KW"/>
</dbReference>
<evidence type="ECO:0000256" key="1">
    <source>
        <dbReference type="ARBA" id="ARBA00004496"/>
    </source>
</evidence>
<dbReference type="CDD" id="cd19925">
    <property type="entry name" value="REC_citrate_TCS"/>
    <property type="match status" value="1"/>
</dbReference>
<keyword evidence="8" id="KW-0804">Transcription</keyword>
<dbReference type="InterPro" id="IPR011006">
    <property type="entry name" value="CheY-like_superfamily"/>
</dbReference>
<gene>
    <name evidence="11" type="ORF">FB550_1011203</name>
</gene>
<dbReference type="Gene3D" id="1.10.10.10">
    <property type="entry name" value="Winged helix-like DNA-binding domain superfamily/Winged helix DNA-binding domain"/>
    <property type="match status" value="1"/>
</dbReference>
<keyword evidence="5" id="KW-0805">Transcription regulation</keyword>
<dbReference type="PROSITE" id="PS50110">
    <property type="entry name" value="RESPONSE_REGULATORY"/>
    <property type="match status" value="1"/>
</dbReference>
<evidence type="ECO:0000256" key="4">
    <source>
        <dbReference type="ARBA" id="ARBA00023012"/>
    </source>
</evidence>
<evidence type="ECO:0000256" key="8">
    <source>
        <dbReference type="ARBA" id="ARBA00023163"/>
    </source>
</evidence>
<keyword evidence="7" id="KW-0010">Activator</keyword>
<dbReference type="GO" id="GO:0005737">
    <property type="term" value="C:cytoplasm"/>
    <property type="evidence" value="ECO:0007669"/>
    <property type="project" value="UniProtKB-SubCell"/>
</dbReference>
<dbReference type="EMBL" id="VIVN01000001">
    <property type="protein sequence ID" value="TWE09171.1"/>
    <property type="molecule type" value="Genomic_DNA"/>
</dbReference>
<keyword evidence="4" id="KW-0902">Two-component regulatory system</keyword>
<dbReference type="AlphaFoldDB" id="A0A561E0Q7"/>
<evidence type="ECO:0000256" key="7">
    <source>
        <dbReference type="ARBA" id="ARBA00023159"/>
    </source>
</evidence>
<feature type="modified residue" description="4-aspartylphosphate" evidence="9">
    <location>
        <position position="66"/>
    </location>
</feature>
<dbReference type="InterPro" id="IPR048714">
    <property type="entry name" value="DpiA-like_HTH"/>
</dbReference>
<keyword evidence="6" id="KW-0238">DNA-binding</keyword>
<evidence type="ECO:0000313" key="11">
    <source>
        <dbReference type="EMBL" id="TWE09171.1"/>
    </source>
</evidence>
<dbReference type="Pfam" id="PF20714">
    <property type="entry name" value="HTH_64"/>
    <property type="match status" value="1"/>
</dbReference>
<protein>
    <submittedName>
        <fullName evidence="11">Two-component system response regulator DctR</fullName>
    </submittedName>
</protein>
<sequence>MVEKILKEKSMEPIKVLIVEDDPMVMEINAQFVSKLPGFKLAGKAFNGKEALSFINEEKPNLVLLDFFLPDTNGLTLLQTIRNNHYPLDVILLTANRDPQHIQEIFRAGVVDYIVKPFRFDRFQSALEQYRQTLKKFKENRPFEQADLDALMGVQLKEGESEEYLPKGLNDRTLQQILQFLKGQAEPLSSEDVAAGIGLARVTVRRYLDYLEKKGDIVMEIQYGSVGRPMNKYRL</sequence>
<dbReference type="InterPro" id="IPR036390">
    <property type="entry name" value="WH_DNA-bd_sf"/>
</dbReference>
<evidence type="ECO:0000256" key="2">
    <source>
        <dbReference type="ARBA" id="ARBA00022490"/>
    </source>
</evidence>
<dbReference type="Proteomes" id="UP000319671">
    <property type="component" value="Unassembled WGS sequence"/>
</dbReference>
<reference evidence="11 12" key="1">
    <citation type="submission" date="2019-06" db="EMBL/GenBank/DDBJ databases">
        <title>Sorghum-associated microbial communities from plants grown in Nebraska, USA.</title>
        <authorList>
            <person name="Schachtman D."/>
        </authorList>
    </citation>
    <scope>NUCLEOTIDE SEQUENCE [LARGE SCALE GENOMIC DNA]</scope>
    <source>
        <strain evidence="11 12">2482</strain>
    </source>
</reference>
<accession>A0A561E0Q7</accession>
<organism evidence="11 12">
    <name type="scientific">Neobacillus bataviensis</name>
    <dbReference type="NCBI Taxonomy" id="220685"/>
    <lineage>
        <taxon>Bacteria</taxon>
        <taxon>Bacillati</taxon>
        <taxon>Bacillota</taxon>
        <taxon>Bacilli</taxon>
        <taxon>Bacillales</taxon>
        <taxon>Bacillaceae</taxon>
        <taxon>Neobacillus</taxon>
    </lineage>
</organism>
<keyword evidence="2" id="KW-0963">Cytoplasm</keyword>
<dbReference type="SMART" id="SM00448">
    <property type="entry name" value="REC"/>
    <property type="match status" value="1"/>
</dbReference>
<dbReference type="InterPro" id="IPR001789">
    <property type="entry name" value="Sig_transdc_resp-reg_receiver"/>
</dbReference>
<dbReference type="InterPro" id="IPR024187">
    <property type="entry name" value="Sig_transdc_resp-reg_cit/mal"/>
</dbReference>
<dbReference type="Gene3D" id="3.40.50.2300">
    <property type="match status" value="1"/>
</dbReference>
<comment type="subcellular location">
    <subcellularLocation>
        <location evidence="1">Cytoplasm</location>
    </subcellularLocation>
</comment>
<evidence type="ECO:0000256" key="9">
    <source>
        <dbReference type="PROSITE-ProRule" id="PRU00169"/>
    </source>
</evidence>